<comment type="function">
    <text evidence="2 16 17">Catalyzes the decarboxylation of oxaloacetate coupled to Na(+) translocation.</text>
</comment>
<comment type="subcellular location">
    <subcellularLocation>
        <location evidence="3 16 17">Cell membrane</location>
        <topology evidence="3 16 17">Single-pass membrane protein</topology>
    </subcellularLocation>
</comment>
<evidence type="ECO:0000256" key="15">
    <source>
        <dbReference type="ARBA" id="ARBA00048176"/>
    </source>
</evidence>
<evidence type="ECO:0000256" key="8">
    <source>
        <dbReference type="ARBA" id="ARBA00022692"/>
    </source>
</evidence>
<evidence type="ECO:0000256" key="16">
    <source>
        <dbReference type="HAMAP-Rule" id="MF_00404"/>
    </source>
</evidence>
<dbReference type="AlphaFoldDB" id="A0A432WNJ9"/>
<dbReference type="NCBIfam" id="TIGR01195">
    <property type="entry name" value="oadG_fam"/>
    <property type="match status" value="1"/>
</dbReference>
<evidence type="ECO:0000256" key="2">
    <source>
        <dbReference type="ARBA" id="ARBA00003002"/>
    </source>
</evidence>
<comment type="cofactor">
    <cofactor evidence="1 16 17">
        <name>Na(+)</name>
        <dbReference type="ChEBI" id="CHEBI:29101"/>
    </cofactor>
</comment>
<protein>
    <recommendedName>
        <fullName evidence="16">Probable oxaloacetate decarboxylase gamma chain</fullName>
        <ecNumber evidence="16">7.2.4.2</ecNumber>
    </recommendedName>
</protein>
<dbReference type="InterPro" id="IPR005899">
    <property type="entry name" value="Na_pump_deCOase"/>
</dbReference>
<gene>
    <name evidence="16" type="primary">oadG</name>
    <name evidence="19" type="ORF">CWE11_04490</name>
</gene>
<sequence>MAELFQEAFELMLAGMGVVFTFLLILTGVVALLTRLCPETPVNSSDSSASQPAPPKGPSQAAKLAAVTVAVQKYRQARGRADRSKE</sequence>
<dbReference type="GO" id="GO:0008948">
    <property type="term" value="F:oxaloacetate decarboxylase activity"/>
    <property type="evidence" value="ECO:0007669"/>
    <property type="project" value="UniProtKB-UniRule"/>
</dbReference>
<keyword evidence="10 16" id="KW-1133">Transmembrane helix</keyword>
<comment type="caution">
    <text evidence="19">The sequence shown here is derived from an EMBL/GenBank/DDBJ whole genome shotgun (WGS) entry which is preliminary data.</text>
</comment>
<dbReference type="EMBL" id="PIPM01000003">
    <property type="protein sequence ID" value="RUO35289.1"/>
    <property type="molecule type" value="Genomic_DNA"/>
</dbReference>
<dbReference type="InterPro" id="IPR023424">
    <property type="entry name" value="OadG"/>
</dbReference>
<dbReference type="GO" id="GO:0015451">
    <property type="term" value="F:decarboxylation-driven active transmembrane transporter activity"/>
    <property type="evidence" value="ECO:0007669"/>
    <property type="project" value="UniProtKB-EC"/>
</dbReference>
<comment type="similarity">
    <text evidence="4 16 17">Belongs to the OadG family.</text>
</comment>
<dbReference type="GO" id="GO:0036376">
    <property type="term" value="P:sodium ion export across plasma membrane"/>
    <property type="evidence" value="ECO:0007669"/>
    <property type="project" value="InterPro"/>
</dbReference>
<keyword evidence="9 16" id="KW-1278">Translocase</keyword>
<evidence type="ECO:0000256" key="13">
    <source>
        <dbReference type="ARBA" id="ARBA00023136"/>
    </source>
</evidence>
<dbReference type="RefSeq" id="WP_126776408.1">
    <property type="nucleotide sequence ID" value="NZ_PIPM01000003.1"/>
</dbReference>
<evidence type="ECO:0000256" key="10">
    <source>
        <dbReference type="ARBA" id="ARBA00022989"/>
    </source>
</evidence>
<evidence type="ECO:0000313" key="19">
    <source>
        <dbReference type="EMBL" id="RUO35289.1"/>
    </source>
</evidence>
<evidence type="ECO:0000256" key="18">
    <source>
        <dbReference type="SAM" id="MobiDB-lite"/>
    </source>
</evidence>
<keyword evidence="11 16" id="KW-0915">Sodium</keyword>
<dbReference type="GO" id="GO:0005886">
    <property type="term" value="C:plasma membrane"/>
    <property type="evidence" value="ECO:0007669"/>
    <property type="project" value="UniProtKB-SubCell"/>
</dbReference>
<evidence type="ECO:0000256" key="17">
    <source>
        <dbReference type="RuleBase" id="RU004278"/>
    </source>
</evidence>
<keyword evidence="13 16" id="KW-0472">Membrane</keyword>
<keyword evidence="20" id="KW-1185">Reference proteome</keyword>
<dbReference type="OrthoDB" id="5772594at2"/>
<evidence type="ECO:0000256" key="14">
    <source>
        <dbReference type="ARBA" id="ARBA00023201"/>
    </source>
</evidence>
<evidence type="ECO:0000256" key="6">
    <source>
        <dbReference type="ARBA" id="ARBA00022448"/>
    </source>
</evidence>
<comment type="catalytic activity">
    <reaction evidence="15 16 17">
        <text>oxaloacetate + 2 Na(+)(in) + H(+) = pyruvate + 2 Na(+)(out) + CO2</text>
        <dbReference type="Rhea" id="RHEA:57724"/>
        <dbReference type="ChEBI" id="CHEBI:15361"/>
        <dbReference type="ChEBI" id="CHEBI:15378"/>
        <dbReference type="ChEBI" id="CHEBI:16452"/>
        <dbReference type="ChEBI" id="CHEBI:16526"/>
        <dbReference type="ChEBI" id="CHEBI:29101"/>
        <dbReference type="EC" id="7.2.4.2"/>
    </reaction>
</comment>
<evidence type="ECO:0000256" key="3">
    <source>
        <dbReference type="ARBA" id="ARBA00004162"/>
    </source>
</evidence>
<accession>A0A432WNJ9</accession>
<evidence type="ECO:0000256" key="5">
    <source>
        <dbReference type="ARBA" id="ARBA00011869"/>
    </source>
</evidence>
<keyword evidence="6 16" id="KW-0813">Transport</keyword>
<feature type="transmembrane region" description="Helical" evidence="16 17">
    <location>
        <begin position="12"/>
        <end position="33"/>
    </location>
</feature>
<evidence type="ECO:0000256" key="12">
    <source>
        <dbReference type="ARBA" id="ARBA00023065"/>
    </source>
</evidence>
<evidence type="ECO:0000256" key="1">
    <source>
        <dbReference type="ARBA" id="ARBA00001959"/>
    </source>
</evidence>
<comment type="subunit">
    <text evidence="5 16">Heterotrimer of an alpha, a beta and a gamma subunit.</text>
</comment>
<dbReference type="GO" id="GO:0015081">
    <property type="term" value="F:sodium ion transmembrane transporter activity"/>
    <property type="evidence" value="ECO:0007669"/>
    <property type="project" value="UniProtKB-UniRule"/>
</dbReference>
<keyword evidence="7 16" id="KW-1003">Cell membrane</keyword>
<name>A0A432WNJ9_9GAMM</name>
<evidence type="ECO:0000256" key="4">
    <source>
        <dbReference type="ARBA" id="ARBA00005844"/>
    </source>
</evidence>
<proteinExistence type="inferred from homology"/>
<keyword evidence="8 16" id="KW-0812">Transmembrane</keyword>
<feature type="region of interest" description="Disordered" evidence="18">
    <location>
        <begin position="40"/>
        <end position="59"/>
    </location>
</feature>
<dbReference type="Proteomes" id="UP000288405">
    <property type="component" value="Unassembled WGS sequence"/>
</dbReference>
<evidence type="ECO:0000256" key="9">
    <source>
        <dbReference type="ARBA" id="ARBA00022967"/>
    </source>
</evidence>
<evidence type="ECO:0000256" key="11">
    <source>
        <dbReference type="ARBA" id="ARBA00023053"/>
    </source>
</evidence>
<keyword evidence="12 16" id="KW-0406">Ion transport</keyword>
<dbReference type="HAMAP" id="MF_00404">
    <property type="entry name" value="OadG"/>
    <property type="match status" value="1"/>
</dbReference>
<reference evidence="19 20" key="1">
    <citation type="journal article" date="2011" name="Front. Microbiol.">
        <title>Genomic signatures of strain selection and enhancement in Bacillus atrophaeus var. globigii, a historical biowarfare simulant.</title>
        <authorList>
            <person name="Gibbons H.S."/>
            <person name="Broomall S.M."/>
            <person name="McNew L.A."/>
            <person name="Daligault H."/>
            <person name="Chapman C."/>
            <person name="Bruce D."/>
            <person name="Karavis M."/>
            <person name="Krepps M."/>
            <person name="McGregor P.A."/>
            <person name="Hong C."/>
            <person name="Park K.H."/>
            <person name="Akmal A."/>
            <person name="Feldman A."/>
            <person name="Lin J.S."/>
            <person name="Chang W.E."/>
            <person name="Higgs B.W."/>
            <person name="Demirev P."/>
            <person name="Lindquist J."/>
            <person name="Liem A."/>
            <person name="Fochler E."/>
            <person name="Read T.D."/>
            <person name="Tapia R."/>
            <person name="Johnson S."/>
            <person name="Bishop-Lilly K.A."/>
            <person name="Detter C."/>
            <person name="Han C."/>
            <person name="Sozhamannan S."/>
            <person name="Rosenzweig C.N."/>
            <person name="Skowronski E.W."/>
        </authorList>
    </citation>
    <scope>NUCLEOTIDE SEQUENCE [LARGE SCALE GENOMIC DNA]</scope>
    <source>
        <strain evidence="19 20">GYP-17</strain>
    </source>
</reference>
<organism evidence="19 20">
    <name type="scientific">Aliidiomarina sanyensis</name>
    <dbReference type="NCBI Taxonomy" id="1249555"/>
    <lineage>
        <taxon>Bacteria</taxon>
        <taxon>Pseudomonadati</taxon>
        <taxon>Pseudomonadota</taxon>
        <taxon>Gammaproteobacteria</taxon>
        <taxon>Alteromonadales</taxon>
        <taxon>Idiomarinaceae</taxon>
        <taxon>Aliidiomarina</taxon>
    </lineage>
</organism>
<evidence type="ECO:0000256" key="7">
    <source>
        <dbReference type="ARBA" id="ARBA00022475"/>
    </source>
</evidence>
<dbReference type="NCBIfam" id="NF040909">
    <property type="entry name" value="OadG_rel_small"/>
    <property type="match status" value="1"/>
</dbReference>
<evidence type="ECO:0000313" key="20">
    <source>
        <dbReference type="Proteomes" id="UP000288405"/>
    </source>
</evidence>
<keyword evidence="14 16" id="KW-0739">Sodium transport</keyword>
<dbReference type="Pfam" id="PF04277">
    <property type="entry name" value="OAD_gamma"/>
    <property type="match status" value="1"/>
</dbReference>
<dbReference type="EC" id="7.2.4.2" evidence="16"/>